<feature type="region of interest" description="Disordered" evidence="9">
    <location>
        <begin position="1368"/>
        <end position="1418"/>
    </location>
</feature>
<gene>
    <name evidence="12" type="ORF">BKCO1_2900042</name>
</gene>
<evidence type="ECO:0000256" key="5">
    <source>
        <dbReference type="ARBA" id="ARBA00022927"/>
    </source>
</evidence>
<evidence type="ECO:0000313" key="13">
    <source>
        <dbReference type="Proteomes" id="UP000183809"/>
    </source>
</evidence>
<comment type="subcellular location">
    <subcellularLocation>
        <location evidence="1">Nucleus envelope</location>
    </subcellularLocation>
</comment>
<feature type="coiled-coil region" evidence="8">
    <location>
        <begin position="958"/>
        <end position="985"/>
    </location>
</feature>
<dbReference type="RefSeq" id="XP_020129819.1">
    <property type="nucleotide sequence ID" value="XM_020273801.1"/>
</dbReference>
<feature type="compositionally biased region" description="Basic and acidic residues" evidence="9">
    <location>
        <begin position="104"/>
        <end position="120"/>
    </location>
</feature>
<keyword evidence="13" id="KW-1185">Reference proteome</keyword>
<feature type="region of interest" description="Disordered" evidence="9">
    <location>
        <begin position="1"/>
        <end position="146"/>
    </location>
</feature>
<reference evidence="12 13" key="1">
    <citation type="submission" date="2016-10" db="EMBL/GenBank/DDBJ databases">
        <title>Proteomics and genomics reveal pathogen-plant mechanisms compatible with a hemibiotrophic lifestyle of Diplodia corticola.</title>
        <authorList>
            <person name="Fernandes I."/>
            <person name="De Jonge R."/>
            <person name="Van De Peer Y."/>
            <person name="Devreese B."/>
            <person name="Alves A."/>
            <person name="Esteves A.C."/>
        </authorList>
    </citation>
    <scope>NUCLEOTIDE SEQUENCE [LARGE SCALE GENOMIC DNA]</scope>
    <source>
        <strain evidence="12 13">CBS 112549</strain>
    </source>
</reference>
<proteinExistence type="inferred from homology"/>
<evidence type="ECO:0000256" key="6">
    <source>
        <dbReference type="ARBA" id="ARBA00023010"/>
    </source>
</evidence>
<feature type="domain" description="Nucleoporin Nup133/Nup155-like C-terminal" evidence="10">
    <location>
        <begin position="685"/>
        <end position="1328"/>
    </location>
</feature>
<dbReference type="GO" id="GO:0016973">
    <property type="term" value="P:poly(A)+ mRNA export from nucleus"/>
    <property type="evidence" value="ECO:0007669"/>
    <property type="project" value="TreeGrafter"/>
</dbReference>
<evidence type="ECO:0000256" key="7">
    <source>
        <dbReference type="ARBA" id="ARBA00023242"/>
    </source>
</evidence>
<keyword evidence="8" id="KW-0175">Coiled coil</keyword>
<feature type="compositionally biased region" description="Polar residues" evidence="9">
    <location>
        <begin position="88"/>
        <end position="99"/>
    </location>
</feature>
<feature type="compositionally biased region" description="Acidic residues" evidence="9">
    <location>
        <begin position="1403"/>
        <end position="1418"/>
    </location>
</feature>
<feature type="domain" description="Nucleoporin Nup133/Nup155-like N-terminal" evidence="11">
    <location>
        <begin position="142"/>
        <end position="573"/>
    </location>
</feature>
<dbReference type="InterPro" id="IPR007187">
    <property type="entry name" value="Nucleoporin_Nup133/Nup155_C"/>
</dbReference>
<dbReference type="Pfam" id="PF08801">
    <property type="entry name" value="Nucleoporin_N"/>
    <property type="match status" value="1"/>
</dbReference>
<feature type="compositionally biased region" description="Acidic residues" evidence="9">
    <location>
        <begin position="1377"/>
        <end position="1394"/>
    </location>
</feature>
<dbReference type="GO" id="GO:0000972">
    <property type="term" value="P:transcription-dependent tethering of RNA polymerase II gene DNA at nuclear periphery"/>
    <property type="evidence" value="ECO:0007669"/>
    <property type="project" value="TreeGrafter"/>
</dbReference>
<keyword evidence="5" id="KW-0653">Protein transport</keyword>
<organism evidence="12 13">
    <name type="scientific">Diplodia corticola</name>
    <dbReference type="NCBI Taxonomy" id="236234"/>
    <lineage>
        <taxon>Eukaryota</taxon>
        <taxon>Fungi</taxon>
        <taxon>Dikarya</taxon>
        <taxon>Ascomycota</taxon>
        <taxon>Pezizomycotina</taxon>
        <taxon>Dothideomycetes</taxon>
        <taxon>Dothideomycetes incertae sedis</taxon>
        <taxon>Botryosphaeriales</taxon>
        <taxon>Botryosphaeriaceae</taxon>
        <taxon>Diplodia</taxon>
    </lineage>
</organism>
<dbReference type="PANTHER" id="PTHR13405">
    <property type="entry name" value="NUCLEAR PORE COMPLEX PROTEIN NUP133"/>
    <property type="match status" value="1"/>
</dbReference>
<keyword evidence="3" id="KW-0813">Transport</keyword>
<dbReference type="GO" id="GO:0031080">
    <property type="term" value="C:nuclear pore outer ring"/>
    <property type="evidence" value="ECO:0007669"/>
    <property type="project" value="TreeGrafter"/>
</dbReference>
<dbReference type="Gene3D" id="2.130.10.10">
    <property type="entry name" value="YVTN repeat-like/Quinoprotein amine dehydrogenase"/>
    <property type="match status" value="1"/>
</dbReference>
<evidence type="ECO:0000256" key="2">
    <source>
        <dbReference type="ARBA" id="ARBA00005569"/>
    </source>
</evidence>
<name>A0A1J9RYX8_9PEZI</name>
<dbReference type="PANTHER" id="PTHR13405:SF11">
    <property type="entry name" value="NUCLEAR PORE COMPLEX PROTEIN NUP133"/>
    <property type="match status" value="1"/>
</dbReference>
<dbReference type="InterPro" id="IPR014908">
    <property type="entry name" value="Nucleoporin_Nup133/Nup155_N"/>
</dbReference>
<evidence type="ECO:0000256" key="9">
    <source>
        <dbReference type="SAM" id="MobiDB-lite"/>
    </source>
</evidence>
<evidence type="ECO:0000256" key="4">
    <source>
        <dbReference type="ARBA" id="ARBA00022816"/>
    </source>
</evidence>
<evidence type="ECO:0000259" key="11">
    <source>
        <dbReference type="Pfam" id="PF08801"/>
    </source>
</evidence>
<dbReference type="InterPro" id="IPR037624">
    <property type="entry name" value="Nup133-like"/>
</dbReference>
<dbReference type="InterPro" id="IPR015943">
    <property type="entry name" value="WD40/YVTN_repeat-like_dom_sf"/>
</dbReference>
<keyword evidence="7" id="KW-0539">Nucleus</keyword>
<dbReference type="GO" id="GO:0017056">
    <property type="term" value="F:structural constituent of nuclear pore"/>
    <property type="evidence" value="ECO:0007669"/>
    <property type="project" value="InterPro"/>
</dbReference>
<accession>A0A1J9RYX8</accession>
<dbReference type="GO" id="GO:0006606">
    <property type="term" value="P:protein import into nucleus"/>
    <property type="evidence" value="ECO:0007669"/>
    <property type="project" value="TreeGrafter"/>
</dbReference>
<evidence type="ECO:0000259" key="10">
    <source>
        <dbReference type="Pfam" id="PF03177"/>
    </source>
</evidence>
<dbReference type="GeneID" id="31014062"/>
<dbReference type="Gene3D" id="1.20.58.1380">
    <property type="match status" value="1"/>
</dbReference>
<dbReference type="OrthoDB" id="103454at2759"/>
<dbReference type="EMBL" id="MNUE01000029">
    <property type="protein sequence ID" value="OJD33559.1"/>
    <property type="molecule type" value="Genomic_DNA"/>
</dbReference>
<keyword evidence="4" id="KW-0509">mRNA transport</keyword>
<dbReference type="Pfam" id="PF03177">
    <property type="entry name" value="Nucleoporin_C"/>
    <property type="match status" value="1"/>
</dbReference>
<dbReference type="STRING" id="236234.A0A1J9RYX8"/>
<comment type="caution">
    <text evidence="12">The sequence shown here is derived from an EMBL/GenBank/DDBJ whole genome shotgun (WGS) entry which is preliminary data.</text>
</comment>
<protein>
    <submittedName>
        <fullName evidence="12">Nuclear pore complex subunit nup133</fullName>
    </submittedName>
</protein>
<dbReference type="SUPFAM" id="SSF117289">
    <property type="entry name" value="Nucleoporin domain"/>
    <property type="match status" value="1"/>
</dbReference>
<evidence type="ECO:0000256" key="8">
    <source>
        <dbReference type="SAM" id="Coils"/>
    </source>
</evidence>
<comment type="similarity">
    <text evidence="2">Belongs to the nucleoporin Nup133 family.</text>
</comment>
<evidence type="ECO:0000256" key="3">
    <source>
        <dbReference type="ARBA" id="ARBA00022448"/>
    </source>
</evidence>
<keyword evidence="6" id="KW-0811">Translocation</keyword>
<sequence>MQPRAEQLRENNTQLRPPFPSTHNAHRVSSPLPRATMFSPDASFHGVHGTVSRNPRRRQRHDSDSAKHQPDRKRSKISEPTVVDSESPAVNGNGSSTLNGHPVNGDEKRRSALRHEMPVREKKHSGAPTRSVKGDGSITLTNSPNYSFKQLPSLPEALRSNPRENHRVFVLSSTRFAVAFTHEHAYVWDYTTPVPTPSSSRTLALPYPLKRSEPLPVGSLVNTGPSGDLGLLVVHPTSGKIKFWENVDSAEALGLFQQRRQGIEGSVGSLLSGETVVDIVDAEHAGFILVFSTGRVAQLRVRDSQGRPQISVQFLRSQPQNGSTSFFGNLSSFFSGSGWNRDVAAVKVRPSQLKGQLEVVVATGSGSFQVWDLNWAGQHALKEEIDAQEDIVASFQTGVIPEMRGNGMSARVLDFTILSEPKTQGFEDAGSAGIGLLALVALSGRAGTSYGLVEVDLFGSAAKVARMIALDKFAGNSMQQGPETGKLLVPSPGHTAFAVFSNAVVITSLVEPNESPDAQLMVDVGTAPKPFQDVIYFRREKNVRFVGYTLEESTRKTKQSSCVLFTQGIGAIRVAAPPPSLDGKDPERLRPTAKSRISQAIWFGSSSESIFDFSAKPELTFESQEVDTAVLDISREVLDSSSENIPVGLASQTQQLALRAGALANLARHVKENYPPLMRATKWQLLWDAEKLASAQGVWDHYESRLKIKSPHNPLLDEIVDMLHEKHKSELRPELGELDPVRQWFVKDVSKMHIMIPWTQLSVREIYKEGIKDYRTLILLVSEADDICLNALEKAFIFRRDHLFDYGLEAEELDYNILTVGYEGLPLPWTSNPNIVNSIRALVDLAREMVWQISEDEGELPFSKKVAGDNPRLVKLSCQVHMERYRWCLAQPDDRTRATGQALRQEFENNIRYEQVTSLAKVGMAESGMIIAERLKDMRSLVHLVWDELDYLGDERDNTENEEEERHFENSLKKLEARIRDYFERFGQAWADALFTSHIQLHKSAMMIDKRGVGQELLTKFLRSDPAYAKLSWVNDVLGENDFATASNSLMMVGAQQETRDWSKKVEVSLAKLSLLAATSGDKAEAIESTDATNARLNQCNSELRLLELQEKVYKHLKPTIDGALDDDSAIDLVMMDYGTLFVKDRPALQQLLKRGFEEIIAHRVLDAGLLIDVLTLMDHAQHEPGPQDISGRQNFMAFQALAAAHGVLDPVTWEASLKLAWKRTFLCDDWQAINNTSQRADEQVQLALENTLVYWTLKQGYQTGLWDANPKLHLLSPLDVREAGCQAEELQSRFPSEDLRDPIIKDNIKDDDDLVGFLDTCRLVYWYGSIKELAKRQAFDDVELDAQGPGLSLQVVEEDMDVTPRAKARVNGGMESVEEEPEEEEAATMEDSDAVLQSGGFEGDDEESEVEGEPMEE</sequence>
<dbReference type="Proteomes" id="UP000183809">
    <property type="component" value="Unassembled WGS sequence"/>
</dbReference>
<evidence type="ECO:0000313" key="12">
    <source>
        <dbReference type="EMBL" id="OJD33559.1"/>
    </source>
</evidence>
<evidence type="ECO:0000256" key="1">
    <source>
        <dbReference type="ARBA" id="ARBA00004259"/>
    </source>
</evidence>